<feature type="region of interest" description="Disordered" evidence="3">
    <location>
        <begin position="1068"/>
        <end position="1096"/>
    </location>
</feature>
<feature type="region of interest" description="Disordered" evidence="3">
    <location>
        <begin position="435"/>
        <end position="498"/>
    </location>
</feature>
<sequence>MSIKPLKTGVISKIRSSSGISSVAQCVYELVCNSLDAKSTAVAVRINLLTFRIQVADNGCGISREGLELAGSRYATNKCQTVKDLEKHLKTYGFRGEALANIAEMSRSLIITSRRRDCDETFTKVLSRDGSSKVTPGKSRPSVGATVTVLDWFSAAPVRQQRIVPELELEEVKQQLERLIVINPGTSFSLRNDATGLLLLNSPKHSDIVSAFHHLYPQVGRSFSLLKVSKGKLSIELLIEKELEAGRQWQLVYVNKRPVQSAKISKHFHRGFLHSSRSPAFIMNIKCPQAYVDILQEPHRSEVEFTCWDQVLACLDKLLQTFLGVEAPEAPAASKPKRFSSGVSQLVGAVQATAYKRRRNEVTQTTGDYAIEDSLPAKASRPLVGELKPLEINLVPKRTFDQRSVYSKLNTDENRGKNLILDMFLKSTQVFQDASQSSAEESNCVPDNHVEGPDRGVTTTISVNVKRRRTGGEESVEKDQPMRDKSVQTSQKRSQLQPRSFQSELMARLDRCSLDIDDDYTIMAQSHRYALVRKDNEAALDEPPALNPVRLCRCQQGAANMFNFQALDPDWWPAAAQSKEEIYANPPTKNNEVATLLFRGLKKQPSVKSTWRRFCTQSPYFGSARNNPMPETSSAYFQPTQFPRASSTISAEVAQLLNTKNAIRFKKPANVTPYPPRKSSRNPNEHPAQNWFNFSSSPDIFENSNEMCDLEEFGLMRTRTKTPSPHGSERLGGAEPTSSHPLGVDDRSLHEQSSFIVDSQNQWQRCATKQGHSFFVNRRTGKSGLNGSFHFKKTPNVAGMVSSKPPVCTPTNFAFEERLDFVPKGMSPVLNRHKEVDRVLSQNAKHKLHSLILEGYENELMSVKWRNCPHKGNGLEMRLNTLQNYQSFPDQRAFFEEIYKEKCKRHEECIPRVASMKAQRNKVSFSRGMFESLEVVGQLDQKFLVVHETSENLLVLFDQHAVDERIRVERFLKGLSFPDVSRTNQPSIFGHCRIQRSEGDSQGETDHFPASQRSGSVTTTLGLPGLHGAGGGVLHQRSPHHPHPRVHPGEMRRASKSLRQALKNHTQITEKIPDGRPEQSPKLPPQGGCGLSEDDQRVHWHVNAEDYSGRCQPEGLQRRN</sequence>
<dbReference type="GO" id="GO:0005524">
    <property type="term" value="F:ATP binding"/>
    <property type="evidence" value="ECO:0007669"/>
    <property type="project" value="InterPro"/>
</dbReference>
<dbReference type="InterPro" id="IPR013507">
    <property type="entry name" value="DNA_mismatch_S5_2-like"/>
</dbReference>
<keyword evidence="6" id="KW-1185">Reference proteome</keyword>
<feature type="region of interest" description="Disordered" evidence="3">
    <location>
        <begin position="997"/>
        <end position="1053"/>
    </location>
</feature>
<feature type="compositionally biased region" description="Polar residues" evidence="3">
    <location>
        <begin position="1011"/>
        <end position="1020"/>
    </location>
</feature>
<feature type="compositionally biased region" description="Basic residues" evidence="3">
    <location>
        <begin position="1037"/>
        <end position="1046"/>
    </location>
</feature>
<evidence type="ECO:0000313" key="5">
    <source>
        <dbReference type="EnsemblMetazoa" id="XP_019767482.1"/>
    </source>
</evidence>
<keyword evidence="2" id="KW-0227">DNA damage</keyword>
<protein>
    <recommendedName>
        <fullName evidence="4">DNA mismatch repair protein S5 domain-containing protein</fullName>
    </recommendedName>
</protein>
<dbReference type="Pfam" id="PF01119">
    <property type="entry name" value="DNA_mis_repair"/>
    <property type="match status" value="1"/>
</dbReference>
<dbReference type="Pfam" id="PF13589">
    <property type="entry name" value="HATPase_c_3"/>
    <property type="match status" value="1"/>
</dbReference>
<dbReference type="Gene3D" id="3.30.1540.20">
    <property type="entry name" value="MutL, C-terminal domain, dimerisation subdomain"/>
    <property type="match status" value="1"/>
</dbReference>
<dbReference type="PANTHER" id="PTHR10073:SF47">
    <property type="entry name" value="DNA MISMATCH REPAIR PROTEIN MLH3"/>
    <property type="match status" value="1"/>
</dbReference>
<reference evidence="5" key="2">
    <citation type="submission" date="2024-08" db="UniProtKB">
        <authorList>
            <consortium name="EnsemblMetazoa"/>
        </authorList>
    </citation>
    <scope>IDENTIFICATION</scope>
</reference>
<evidence type="ECO:0000313" key="6">
    <source>
        <dbReference type="Proteomes" id="UP000019118"/>
    </source>
</evidence>
<accession>A0AAR5Q2N5</accession>
<feature type="region of interest" description="Disordered" evidence="3">
    <location>
        <begin position="668"/>
        <end position="690"/>
    </location>
</feature>
<feature type="compositionally biased region" description="Basic and acidic residues" evidence="3">
    <location>
        <begin position="997"/>
        <end position="1007"/>
    </location>
</feature>
<dbReference type="CDD" id="cd00782">
    <property type="entry name" value="MutL_Trans"/>
    <property type="match status" value="1"/>
</dbReference>
<dbReference type="InterPro" id="IPR014762">
    <property type="entry name" value="DNA_mismatch_repair_CS"/>
</dbReference>
<evidence type="ECO:0000259" key="4">
    <source>
        <dbReference type="SMART" id="SM01340"/>
    </source>
</evidence>
<dbReference type="PROSITE" id="PS00058">
    <property type="entry name" value="DNA_MISMATCH_REPAIR_1"/>
    <property type="match status" value="1"/>
</dbReference>
<comment type="similarity">
    <text evidence="1">Belongs to the DNA mismatch repair MutL/HexB family.</text>
</comment>
<dbReference type="InterPro" id="IPR020568">
    <property type="entry name" value="Ribosomal_Su5_D2-typ_SF"/>
</dbReference>
<dbReference type="InterPro" id="IPR014721">
    <property type="entry name" value="Ribsml_uS5_D2-typ_fold_subgr"/>
</dbReference>
<dbReference type="GO" id="GO:0030983">
    <property type="term" value="F:mismatched DNA binding"/>
    <property type="evidence" value="ECO:0007669"/>
    <property type="project" value="InterPro"/>
</dbReference>
<dbReference type="AlphaFoldDB" id="A0AAR5Q2N5"/>
<evidence type="ECO:0000256" key="2">
    <source>
        <dbReference type="ARBA" id="ARBA00022763"/>
    </source>
</evidence>
<dbReference type="SUPFAM" id="SSF54211">
    <property type="entry name" value="Ribosomal protein S5 domain 2-like"/>
    <property type="match status" value="1"/>
</dbReference>
<dbReference type="Proteomes" id="UP000019118">
    <property type="component" value="Unassembled WGS sequence"/>
</dbReference>
<dbReference type="InterPro" id="IPR036890">
    <property type="entry name" value="HATPase_C_sf"/>
</dbReference>
<evidence type="ECO:0000256" key="3">
    <source>
        <dbReference type="SAM" id="MobiDB-lite"/>
    </source>
</evidence>
<feature type="region of interest" description="Disordered" evidence="3">
    <location>
        <begin position="718"/>
        <end position="746"/>
    </location>
</feature>
<dbReference type="EnsemblMetazoa" id="XM_019911923.1">
    <property type="protein sequence ID" value="XP_019767482.1"/>
    <property type="gene ID" value="LOC109542627"/>
</dbReference>
<dbReference type="PANTHER" id="PTHR10073">
    <property type="entry name" value="DNA MISMATCH REPAIR PROTEIN MLH, PMS, MUTL"/>
    <property type="match status" value="1"/>
</dbReference>
<name>A0AAR5Q2N5_DENPD</name>
<dbReference type="Gene3D" id="3.30.230.10">
    <property type="match status" value="1"/>
</dbReference>
<organism evidence="5 6">
    <name type="scientific">Dendroctonus ponderosae</name>
    <name type="common">Mountain pine beetle</name>
    <dbReference type="NCBI Taxonomy" id="77166"/>
    <lineage>
        <taxon>Eukaryota</taxon>
        <taxon>Metazoa</taxon>
        <taxon>Ecdysozoa</taxon>
        <taxon>Arthropoda</taxon>
        <taxon>Hexapoda</taxon>
        <taxon>Insecta</taxon>
        <taxon>Pterygota</taxon>
        <taxon>Neoptera</taxon>
        <taxon>Endopterygota</taxon>
        <taxon>Coleoptera</taxon>
        <taxon>Polyphaga</taxon>
        <taxon>Cucujiformia</taxon>
        <taxon>Curculionidae</taxon>
        <taxon>Scolytinae</taxon>
        <taxon>Dendroctonus</taxon>
    </lineage>
</organism>
<dbReference type="NCBIfam" id="TIGR00585">
    <property type="entry name" value="mutl"/>
    <property type="match status" value="1"/>
</dbReference>
<dbReference type="Gene3D" id="3.30.565.10">
    <property type="entry name" value="Histidine kinase-like ATPase, C-terminal domain"/>
    <property type="match status" value="1"/>
</dbReference>
<dbReference type="GO" id="GO:0016887">
    <property type="term" value="F:ATP hydrolysis activity"/>
    <property type="evidence" value="ECO:0007669"/>
    <property type="project" value="InterPro"/>
</dbReference>
<dbReference type="GO" id="GO:0140664">
    <property type="term" value="F:ATP-dependent DNA damage sensor activity"/>
    <property type="evidence" value="ECO:0007669"/>
    <property type="project" value="InterPro"/>
</dbReference>
<feature type="compositionally biased region" description="Basic and acidic residues" evidence="3">
    <location>
        <begin position="470"/>
        <end position="486"/>
    </location>
</feature>
<dbReference type="SUPFAM" id="SSF55874">
    <property type="entry name" value="ATPase domain of HSP90 chaperone/DNA topoisomerase II/histidine kinase"/>
    <property type="match status" value="1"/>
</dbReference>
<dbReference type="GO" id="GO:0032300">
    <property type="term" value="C:mismatch repair complex"/>
    <property type="evidence" value="ECO:0007669"/>
    <property type="project" value="InterPro"/>
</dbReference>
<dbReference type="InterPro" id="IPR002099">
    <property type="entry name" value="MutL/Mlh/PMS"/>
</dbReference>
<dbReference type="InterPro" id="IPR042120">
    <property type="entry name" value="MutL_C_dimsub"/>
</dbReference>
<proteinExistence type="inferred from homology"/>
<dbReference type="InterPro" id="IPR038973">
    <property type="entry name" value="MutL/Mlh/Pms-like"/>
</dbReference>
<reference evidence="6" key="1">
    <citation type="journal article" date="2013" name="Genome Biol.">
        <title>Draft genome of the mountain pine beetle, Dendroctonus ponderosae Hopkins, a major forest pest.</title>
        <authorList>
            <person name="Keeling C.I."/>
            <person name="Yuen M.M."/>
            <person name="Liao N.Y."/>
            <person name="Docking T.R."/>
            <person name="Chan S.K."/>
            <person name="Taylor G.A."/>
            <person name="Palmquist D.L."/>
            <person name="Jackman S.D."/>
            <person name="Nguyen A."/>
            <person name="Li M."/>
            <person name="Henderson H."/>
            <person name="Janes J.K."/>
            <person name="Zhao Y."/>
            <person name="Pandoh P."/>
            <person name="Moore R."/>
            <person name="Sperling F.A."/>
            <person name="Huber D.P."/>
            <person name="Birol I."/>
            <person name="Jones S.J."/>
            <person name="Bohlmann J."/>
        </authorList>
    </citation>
    <scope>NUCLEOTIDE SEQUENCE</scope>
</reference>
<dbReference type="GO" id="GO:0006298">
    <property type="term" value="P:mismatch repair"/>
    <property type="evidence" value="ECO:0007669"/>
    <property type="project" value="InterPro"/>
</dbReference>
<feature type="compositionally biased region" description="Polar residues" evidence="3">
    <location>
        <begin position="487"/>
        <end position="498"/>
    </location>
</feature>
<evidence type="ECO:0000256" key="1">
    <source>
        <dbReference type="ARBA" id="ARBA00006082"/>
    </source>
</evidence>
<feature type="domain" description="DNA mismatch repair protein S5" evidence="4">
    <location>
        <begin position="209"/>
        <end position="324"/>
    </location>
</feature>
<dbReference type="SMART" id="SM01340">
    <property type="entry name" value="DNA_mis_repair"/>
    <property type="match status" value="1"/>
</dbReference>